<dbReference type="InterPro" id="IPR043519">
    <property type="entry name" value="NT_sf"/>
</dbReference>
<accession>A0A2H0B5T2</accession>
<dbReference type="EMBL" id="PCSR01000081">
    <property type="protein sequence ID" value="PIP53012.1"/>
    <property type="molecule type" value="Genomic_DNA"/>
</dbReference>
<dbReference type="SUPFAM" id="SSF81301">
    <property type="entry name" value="Nucleotidyltransferase"/>
    <property type="match status" value="1"/>
</dbReference>
<organism evidence="2 3">
    <name type="scientific">Candidatus Beckwithbacteria bacterium CG23_combo_of_CG06-09_8_20_14_all_34_8</name>
    <dbReference type="NCBI Taxonomy" id="1974497"/>
    <lineage>
        <taxon>Bacteria</taxon>
        <taxon>Candidatus Beckwithiibacteriota</taxon>
    </lineage>
</organism>
<proteinExistence type="predicted"/>
<evidence type="ECO:0000259" key="1">
    <source>
        <dbReference type="Pfam" id="PF01909"/>
    </source>
</evidence>
<evidence type="ECO:0000313" key="3">
    <source>
        <dbReference type="Proteomes" id="UP000229459"/>
    </source>
</evidence>
<evidence type="ECO:0000313" key="2">
    <source>
        <dbReference type="EMBL" id="PIP53012.1"/>
    </source>
</evidence>
<dbReference type="Proteomes" id="UP000229459">
    <property type="component" value="Unassembled WGS sequence"/>
</dbReference>
<gene>
    <name evidence="2" type="ORF">COX08_03315</name>
</gene>
<protein>
    <recommendedName>
        <fullName evidence="1">Polymerase nucleotidyl transferase domain-containing protein</fullName>
    </recommendedName>
</protein>
<dbReference type="InterPro" id="IPR002934">
    <property type="entry name" value="Polymerase_NTP_transf_dom"/>
</dbReference>
<comment type="caution">
    <text evidence="2">The sequence shown here is derived from an EMBL/GenBank/DDBJ whole genome shotgun (WGS) entry which is preliminary data.</text>
</comment>
<name>A0A2H0B5T2_9BACT</name>
<reference evidence="2 3" key="1">
    <citation type="submission" date="2017-09" db="EMBL/GenBank/DDBJ databases">
        <title>Depth-based differentiation of microbial function through sediment-hosted aquifers and enrichment of novel symbionts in the deep terrestrial subsurface.</title>
        <authorList>
            <person name="Probst A.J."/>
            <person name="Ladd B."/>
            <person name="Jarett J.K."/>
            <person name="Geller-Mcgrath D.E."/>
            <person name="Sieber C.M."/>
            <person name="Emerson J.B."/>
            <person name="Anantharaman K."/>
            <person name="Thomas B.C."/>
            <person name="Malmstrom R."/>
            <person name="Stieglmeier M."/>
            <person name="Klingl A."/>
            <person name="Woyke T."/>
            <person name="Ryan C.M."/>
            <person name="Banfield J.F."/>
        </authorList>
    </citation>
    <scope>NUCLEOTIDE SEQUENCE [LARGE SCALE GENOMIC DNA]</scope>
    <source>
        <strain evidence="2">CG23_combo_of_CG06-09_8_20_14_all_34_8</strain>
    </source>
</reference>
<dbReference type="Pfam" id="PF01909">
    <property type="entry name" value="NTP_transf_2"/>
    <property type="match status" value="1"/>
</dbReference>
<dbReference type="GO" id="GO:0016779">
    <property type="term" value="F:nucleotidyltransferase activity"/>
    <property type="evidence" value="ECO:0007669"/>
    <property type="project" value="InterPro"/>
</dbReference>
<feature type="domain" description="Polymerase nucleotidyl transferase" evidence="1">
    <location>
        <begin position="104"/>
        <end position="166"/>
    </location>
</feature>
<sequence>MELTQIDKAVYGVLAYTNYFQYPLLDSEIFLKQHSKDIISSEKINQSLKKITAYKLIACKNRYYFIKDTTHRSIYNRNQRERTSISKLNYAQSSLAIILKIPWLKSLIATGSVAAGNAIKEDDIDILIITDKNRLWIVRLLVIVILELKGIRRRPNDKTYANKICFNMILEAGYEVIPVENQNIFTAYELLQTKVLYDDNNCYHNFLTQNKWVAQFMANWYKTKLTNYPKNKIKKTKNNLLNISLKILLNKINYFLYQTQRFYMSHRRTNELVNLHQALFHPSNVAHKILTAYRLSKKSIY</sequence>
<dbReference type="AlphaFoldDB" id="A0A2H0B5T2"/>